<evidence type="ECO:0000313" key="5">
    <source>
        <dbReference type="Proteomes" id="UP000186917"/>
    </source>
</evidence>
<dbReference type="STRING" id="477680.SAMN05421788_10162"/>
<dbReference type="Gene3D" id="4.10.1080.10">
    <property type="entry name" value="TSP type-3 repeat"/>
    <property type="match status" value="1"/>
</dbReference>
<proteinExistence type="predicted"/>
<feature type="chain" id="PRO_5030023168" evidence="2">
    <location>
        <begin position="23"/>
        <end position="532"/>
    </location>
</feature>
<gene>
    <name evidence="4" type="ORF">SAMN05421788_10162</name>
</gene>
<reference evidence="5" key="1">
    <citation type="submission" date="2017-01" db="EMBL/GenBank/DDBJ databases">
        <authorList>
            <person name="Varghese N."/>
            <person name="Submissions S."/>
        </authorList>
    </citation>
    <scope>NUCLEOTIDE SEQUENCE [LARGE SCALE GENOMIC DNA]</scope>
    <source>
        <strain evidence="5">DSM 21054</strain>
    </source>
</reference>
<dbReference type="AlphaFoldDB" id="A0A173MMA8"/>
<sequence>MASKKYTALLGLLGLVQSATFAQKNDANADWWKDSSKVATKRLPQYNEFANNQYPYPAKPRDMWELGFHGGYSFISGDIDARPGFGGGLSLRKSLGHIFSVRADYTGSFNYGLDYRTRPADAATAAALGYAVNQQYVANYRNRTHQGNLDFIASLNTLSHYRGNPKTNIYTFVGYSLVVADVDVDNSLTGANLTGVPFGGKRSDIKKALKDKMNGYNSNAPVTNGNREPVGRVNDNQLIRHAVSFGAGISFKLSSRLSLGVEERLTVPFSDDMDGVNAGKSNDFYSYTAIRGGLAIGNSSKRVAPLWWINPNNFIYNELNNPKHMKLPPPVLPDADGDGVTDQFDLEPNTPAGAPVDARGRALDTDGDGVPDYKDKELLTPQKCFPVNADGVGNCPEPECCKELRDKIANLQLVPACSINNLPSLQFKSGSVKISKDGESILNSVAEKLNANPTCKVKIIGYGASDKRAQQLSWDRVNAVEKYLVEKQGISEGRLIFTYGQEGDSNTVDFQGTTEEGPNSVPAPHPNLKRTK</sequence>
<dbReference type="InterPro" id="IPR028974">
    <property type="entry name" value="TSP_type-3_rpt"/>
</dbReference>
<organism evidence="4 5">
    <name type="scientific">Filimonas lacunae</name>
    <dbReference type="NCBI Taxonomy" id="477680"/>
    <lineage>
        <taxon>Bacteria</taxon>
        <taxon>Pseudomonadati</taxon>
        <taxon>Bacteroidota</taxon>
        <taxon>Chitinophagia</taxon>
        <taxon>Chitinophagales</taxon>
        <taxon>Chitinophagaceae</taxon>
        <taxon>Filimonas</taxon>
    </lineage>
</organism>
<evidence type="ECO:0000256" key="1">
    <source>
        <dbReference type="SAM" id="MobiDB-lite"/>
    </source>
</evidence>
<dbReference type="InterPro" id="IPR006665">
    <property type="entry name" value="OmpA-like"/>
</dbReference>
<dbReference type="SUPFAM" id="SSF103647">
    <property type="entry name" value="TSP type-3 repeat"/>
    <property type="match status" value="1"/>
</dbReference>
<dbReference type="InterPro" id="IPR011250">
    <property type="entry name" value="OMP/PagP_B-barrel"/>
</dbReference>
<dbReference type="Proteomes" id="UP000186917">
    <property type="component" value="Unassembled WGS sequence"/>
</dbReference>
<dbReference type="SUPFAM" id="SSF103088">
    <property type="entry name" value="OmpA-like"/>
    <property type="match status" value="1"/>
</dbReference>
<feature type="signal peptide" evidence="2">
    <location>
        <begin position="1"/>
        <end position="22"/>
    </location>
</feature>
<keyword evidence="5" id="KW-1185">Reference proteome</keyword>
<dbReference type="RefSeq" id="WP_076374548.1">
    <property type="nucleotide sequence ID" value="NZ_AP017422.1"/>
</dbReference>
<dbReference type="GO" id="GO:0005509">
    <property type="term" value="F:calcium ion binding"/>
    <property type="evidence" value="ECO:0007669"/>
    <property type="project" value="InterPro"/>
</dbReference>
<evidence type="ECO:0000313" key="4">
    <source>
        <dbReference type="EMBL" id="SIS58148.1"/>
    </source>
</evidence>
<feature type="region of interest" description="Disordered" evidence="1">
    <location>
        <begin position="506"/>
        <end position="532"/>
    </location>
</feature>
<dbReference type="EMBL" id="FTOR01000001">
    <property type="protein sequence ID" value="SIS58148.1"/>
    <property type="molecule type" value="Genomic_DNA"/>
</dbReference>
<evidence type="ECO:0000256" key="2">
    <source>
        <dbReference type="SAM" id="SignalP"/>
    </source>
</evidence>
<feature type="domain" description="OmpA-like" evidence="3">
    <location>
        <begin position="427"/>
        <end position="501"/>
    </location>
</feature>
<dbReference type="OrthoDB" id="1522982at2"/>
<accession>A0A173MMA8</accession>
<protein>
    <submittedName>
        <fullName evidence="4">OmpA family protein</fullName>
    </submittedName>
</protein>
<name>A0A173MMA8_9BACT</name>
<evidence type="ECO:0000259" key="3">
    <source>
        <dbReference type="Pfam" id="PF00691"/>
    </source>
</evidence>
<dbReference type="KEGG" id="fln:FLA_4646"/>
<keyword evidence="2" id="KW-0732">Signal</keyword>
<dbReference type="SUPFAM" id="SSF56925">
    <property type="entry name" value="OMPA-like"/>
    <property type="match status" value="1"/>
</dbReference>
<dbReference type="Gene3D" id="3.30.1330.60">
    <property type="entry name" value="OmpA-like domain"/>
    <property type="match status" value="1"/>
</dbReference>
<dbReference type="Pfam" id="PF00691">
    <property type="entry name" value="OmpA"/>
    <property type="match status" value="1"/>
</dbReference>
<dbReference type="InterPro" id="IPR036737">
    <property type="entry name" value="OmpA-like_sf"/>
</dbReference>
<feature type="compositionally biased region" description="Polar residues" evidence="1">
    <location>
        <begin position="506"/>
        <end position="517"/>
    </location>
</feature>